<dbReference type="Proteomes" id="UP000266841">
    <property type="component" value="Unassembled WGS sequence"/>
</dbReference>
<gene>
    <name evidence="2" type="ORF">THAOC_32865</name>
</gene>
<evidence type="ECO:0000313" key="3">
    <source>
        <dbReference type="Proteomes" id="UP000266841"/>
    </source>
</evidence>
<dbReference type="EMBL" id="AGNL01045965">
    <property type="protein sequence ID" value="EJK48348.1"/>
    <property type="molecule type" value="Genomic_DNA"/>
</dbReference>
<sequence>MRDSESRSVFDEDLRREMKQKRRKKVGSSDASGDQGLFSEERVAYARRPKKDESAEDGPVKSSYAFREYDPTKKMGRTGHIDRLVCGRERRGTDQKIPMAEALYLGYDGSAHLVALSVWSDCETKRLEMNHDAKMAISRAIEDNEDNEGMADRSHPGGYRHILTNSNYDTNKTQLDEAPFGRADDDNGPGSEPPPHDRLRYVSAFMPSRRRSPAAVGKPSFPRFKVYYLPRRRVRFEPRPLDLRRRLLHDATAYWGSEVKASTPPISGIRGLVRAIRAPSLASSAYNMIEQTTRAEAASGPDGDDKGPVHAEPPAASGGRRKAELCLLSRRLSPDDVWQPDEPTDLRERNLPNATSYERSEDTLTNHRNPGNH</sequence>
<keyword evidence="3" id="KW-1185">Reference proteome</keyword>
<accession>K0R534</accession>
<feature type="compositionally biased region" description="Basic and acidic residues" evidence="1">
    <location>
        <begin position="1"/>
        <end position="17"/>
    </location>
</feature>
<feature type="region of interest" description="Disordered" evidence="1">
    <location>
        <begin position="294"/>
        <end position="373"/>
    </location>
</feature>
<organism evidence="2 3">
    <name type="scientific">Thalassiosira oceanica</name>
    <name type="common">Marine diatom</name>
    <dbReference type="NCBI Taxonomy" id="159749"/>
    <lineage>
        <taxon>Eukaryota</taxon>
        <taxon>Sar</taxon>
        <taxon>Stramenopiles</taxon>
        <taxon>Ochrophyta</taxon>
        <taxon>Bacillariophyta</taxon>
        <taxon>Coscinodiscophyceae</taxon>
        <taxon>Thalassiosirophycidae</taxon>
        <taxon>Thalassiosirales</taxon>
        <taxon>Thalassiosiraceae</taxon>
        <taxon>Thalassiosira</taxon>
    </lineage>
</organism>
<evidence type="ECO:0000313" key="2">
    <source>
        <dbReference type="EMBL" id="EJK48348.1"/>
    </source>
</evidence>
<comment type="caution">
    <text evidence="2">The sequence shown here is derived from an EMBL/GenBank/DDBJ whole genome shotgun (WGS) entry which is preliminary data.</text>
</comment>
<dbReference type="AlphaFoldDB" id="K0R534"/>
<evidence type="ECO:0000256" key="1">
    <source>
        <dbReference type="SAM" id="MobiDB-lite"/>
    </source>
</evidence>
<proteinExistence type="predicted"/>
<feature type="region of interest" description="Disordered" evidence="1">
    <location>
        <begin position="171"/>
        <end position="197"/>
    </location>
</feature>
<reference evidence="2 3" key="1">
    <citation type="journal article" date="2012" name="Genome Biol.">
        <title>Genome and low-iron response of an oceanic diatom adapted to chronic iron limitation.</title>
        <authorList>
            <person name="Lommer M."/>
            <person name="Specht M."/>
            <person name="Roy A.S."/>
            <person name="Kraemer L."/>
            <person name="Andreson R."/>
            <person name="Gutowska M.A."/>
            <person name="Wolf J."/>
            <person name="Bergner S.V."/>
            <person name="Schilhabel M.B."/>
            <person name="Klostermeier U.C."/>
            <person name="Beiko R.G."/>
            <person name="Rosenstiel P."/>
            <person name="Hippler M."/>
            <person name="Laroche J."/>
        </authorList>
    </citation>
    <scope>NUCLEOTIDE SEQUENCE [LARGE SCALE GENOMIC DNA]</scope>
    <source>
        <strain evidence="2 3">CCMP1005</strain>
    </source>
</reference>
<protein>
    <submittedName>
        <fullName evidence="2">Uncharacterized protein</fullName>
    </submittedName>
</protein>
<feature type="region of interest" description="Disordered" evidence="1">
    <location>
        <begin position="1"/>
        <end position="67"/>
    </location>
</feature>
<name>K0R534_THAOC</name>